<dbReference type="InterPro" id="IPR013783">
    <property type="entry name" value="Ig-like_fold"/>
</dbReference>
<reference evidence="2 3" key="1">
    <citation type="journal article" date="2019" name="Int. J. Syst. Evol. Microbiol.">
        <title>The Global Catalogue of Microorganisms (GCM) 10K type strain sequencing project: providing services to taxonomists for standard genome sequencing and annotation.</title>
        <authorList>
            <consortium name="The Broad Institute Genomics Platform"/>
            <consortium name="The Broad Institute Genome Sequencing Center for Infectious Disease"/>
            <person name="Wu L."/>
            <person name="Ma J."/>
        </authorList>
    </citation>
    <scope>NUCLEOTIDE SEQUENCE [LARGE SCALE GENOMIC DNA]</scope>
    <source>
        <strain evidence="2 3">LMG 29247</strain>
    </source>
</reference>
<sequence length="351" mass="37169">MPSNRVLLTAAAVCFLVALVVPTAAVTLGEDREADGVFMEPTDSRYATIDGGELRLNLEKLNDRAITRADDVFTITVTNDDVEHLWIENDVPGLTFYRGGDPTATISESRPLTPTSGSRTSIGVAVDTHEAVSGTKTFTVVAQHEDEDETESDIDGSNLSVSPTAVKAGETVTVNATYRNNGDGWGTETARLTVDGTVVDRRTIALSSGEEETVSFERRMEWPGTYDVGIEGVGTESVTVEGPQVEVSSATIDDTTITAGETATVRATVRNPSDRSLERTLELAVDGIVVDTRTVSIPANGEQTVTFERRFGAAATYEVGVSGVSAGTVTVEEPGPFSIQNRELSAATTAA</sequence>
<feature type="non-terminal residue" evidence="2">
    <location>
        <position position="351"/>
    </location>
</feature>
<keyword evidence="3" id="KW-1185">Reference proteome</keyword>
<comment type="caution">
    <text evidence="2">The sequence shown here is derived from an EMBL/GenBank/DDBJ whole genome shotgun (WGS) entry which is preliminary data.</text>
</comment>
<accession>A0ABD5SKP7</accession>
<dbReference type="Gene3D" id="2.60.40.10">
    <property type="entry name" value="Immunoglobulins"/>
    <property type="match status" value="2"/>
</dbReference>
<evidence type="ECO:0000259" key="1">
    <source>
        <dbReference type="Pfam" id="PF07705"/>
    </source>
</evidence>
<evidence type="ECO:0000313" key="2">
    <source>
        <dbReference type="EMBL" id="MFC6764043.1"/>
    </source>
</evidence>
<evidence type="ECO:0000313" key="3">
    <source>
        <dbReference type="Proteomes" id="UP001596383"/>
    </source>
</evidence>
<proteinExistence type="predicted"/>
<feature type="domain" description="CARDB" evidence="1">
    <location>
        <begin position="160"/>
        <end position="228"/>
    </location>
</feature>
<protein>
    <submittedName>
        <fullName evidence="2">CARDB domain-containing protein</fullName>
    </submittedName>
</protein>
<gene>
    <name evidence="2" type="ORF">ACFQE6_02975</name>
</gene>
<dbReference type="InterPro" id="IPR011635">
    <property type="entry name" value="CARDB"/>
</dbReference>
<dbReference type="AlphaFoldDB" id="A0ABD5SKP7"/>
<dbReference type="Proteomes" id="UP001596383">
    <property type="component" value="Unassembled WGS sequence"/>
</dbReference>
<dbReference type="EMBL" id="JBHSWV010000041">
    <property type="protein sequence ID" value="MFC6764043.1"/>
    <property type="molecule type" value="Genomic_DNA"/>
</dbReference>
<dbReference type="Pfam" id="PF07705">
    <property type="entry name" value="CARDB"/>
    <property type="match status" value="1"/>
</dbReference>
<name>A0ABD5SKP7_9EURY</name>
<dbReference type="RefSeq" id="WP_273737145.1">
    <property type="nucleotide sequence ID" value="NZ_JAQIVI010000041.1"/>
</dbReference>
<organism evidence="2 3">
    <name type="scientific">Natrinema soli</name>
    <dbReference type="NCBI Taxonomy" id="1930624"/>
    <lineage>
        <taxon>Archaea</taxon>
        <taxon>Methanobacteriati</taxon>
        <taxon>Methanobacteriota</taxon>
        <taxon>Stenosarchaea group</taxon>
        <taxon>Halobacteria</taxon>
        <taxon>Halobacteriales</taxon>
        <taxon>Natrialbaceae</taxon>
        <taxon>Natrinema</taxon>
    </lineage>
</organism>